<reference evidence="2 3" key="1">
    <citation type="submission" date="2019-07" db="EMBL/GenBank/DDBJ databases">
        <title>Analysis of the biochemical properties, biological activity and biotechnological potential of siderophores and biosurfactants produced by Antarctic psychrotolerant bacteria.</title>
        <authorList>
            <person name="Styczynski M."/>
            <person name="Krucon T."/>
            <person name="Decewicz P."/>
            <person name="Dziewit L."/>
        </authorList>
    </citation>
    <scope>NUCLEOTIDE SEQUENCE [LARGE SCALE GENOMIC DNA]</scope>
    <source>
        <strain evidence="2 3">ANT_H27</strain>
    </source>
</reference>
<name>A0A5B0EIQ5_9MICC</name>
<comment type="caution">
    <text evidence="2">The sequence shown here is derived from an EMBL/GenBank/DDBJ whole genome shotgun (WGS) entry which is preliminary data.</text>
</comment>
<evidence type="ECO:0000256" key="1">
    <source>
        <dbReference type="SAM" id="MobiDB-lite"/>
    </source>
</evidence>
<dbReference type="AlphaFoldDB" id="A0A5B0EIQ5"/>
<dbReference type="EMBL" id="VOBL01000003">
    <property type="protein sequence ID" value="KAA0978924.1"/>
    <property type="molecule type" value="Genomic_DNA"/>
</dbReference>
<evidence type="ECO:0000313" key="3">
    <source>
        <dbReference type="Proteomes" id="UP000323856"/>
    </source>
</evidence>
<sequence>MIITSSHLFIANDFATRAVAAELRSRSVFPGAPQVRKAHTAECLQSPGKDCADFRPGASSSAGPRSLGAADVSA</sequence>
<organism evidence="2 3">
    <name type="scientific">Paeniglutamicibacter gangotriensis</name>
    <dbReference type="NCBI Taxonomy" id="254787"/>
    <lineage>
        <taxon>Bacteria</taxon>
        <taxon>Bacillati</taxon>
        <taxon>Actinomycetota</taxon>
        <taxon>Actinomycetes</taxon>
        <taxon>Micrococcales</taxon>
        <taxon>Micrococcaceae</taxon>
        <taxon>Paeniglutamicibacter</taxon>
    </lineage>
</organism>
<proteinExistence type="predicted"/>
<dbReference type="Proteomes" id="UP000323856">
    <property type="component" value="Unassembled WGS sequence"/>
</dbReference>
<accession>A0A5B0EIQ5</accession>
<evidence type="ECO:0000313" key="2">
    <source>
        <dbReference type="EMBL" id="KAA0978924.1"/>
    </source>
</evidence>
<dbReference type="RefSeq" id="WP_149618752.1">
    <property type="nucleotide sequence ID" value="NZ_VOBL01000003.1"/>
</dbReference>
<feature type="region of interest" description="Disordered" evidence="1">
    <location>
        <begin position="54"/>
        <end position="74"/>
    </location>
</feature>
<gene>
    <name evidence="2" type="ORF">FQ154_03990</name>
</gene>
<protein>
    <submittedName>
        <fullName evidence="2">Uncharacterized protein</fullName>
    </submittedName>
</protein>